<evidence type="ECO:0000256" key="5">
    <source>
        <dbReference type="ARBA" id="ARBA00022679"/>
    </source>
</evidence>
<keyword evidence="9 12" id="KW-0333">Golgi apparatus</keyword>
<dbReference type="FunFam" id="3.40.50.11660:FF:000004">
    <property type="entry name" value="Glycoprotein 3-alpha-L-fucosyltransferase A"/>
    <property type="match status" value="1"/>
</dbReference>
<keyword evidence="8" id="KW-1133">Transmembrane helix</keyword>
<dbReference type="Proteomes" id="UP000887581">
    <property type="component" value="Unplaced"/>
</dbReference>
<evidence type="ECO:0000256" key="3">
    <source>
        <dbReference type="ARBA" id="ARBA00008919"/>
    </source>
</evidence>
<dbReference type="WBParaSite" id="sdigi.contig150.g5269.t1">
    <property type="protein sequence ID" value="sdigi.contig150.g5269.t1"/>
    <property type="gene ID" value="sdigi.contig150.g5269"/>
</dbReference>
<keyword evidence="6 12" id="KW-0812">Transmembrane</keyword>
<feature type="domain" description="Fucosyltransferase C-terminal" evidence="13">
    <location>
        <begin position="142"/>
        <end position="316"/>
    </location>
</feature>
<proteinExistence type="inferred from homology"/>
<keyword evidence="7" id="KW-0735">Signal-anchor</keyword>
<feature type="domain" description="Fucosyltransferase N-terminal" evidence="14">
    <location>
        <begin position="45"/>
        <end position="120"/>
    </location>
</feature>
<dbReference type="InterPro" id="IPR031481">
    <property type="entry name" value="Glyco_tran_10_N"/>
</dbReference>
<dbReference type="PANTHER" id="PTHR48438:SF1">
    <property type="entry name" value="ALPHA-(1,3)-FUCOSYLTRANSFERASE C-RELATED"/>
    <property type="match status" value="1"/>
</dbReference>
<evidence type="ECO:0000256" key="4">
    <source>
        <dbReference type="ARBA" id="ARBA00022676"/>
    </source>
</evidence>
<evidence type="ECO:0000256" key="10">
    <source>
        <dbReference type="ARBA" id="ARBA00023136"/>
    </source>
</evidence>
<evidence type="ECO:0000256" key="1">
    <source>
        <dbReference type="ARBA" id="ARBA00004447"/>
    </source>
</evidence>
<dbReference type="PANTHER" id="PTHR48438">
    <property type="entry name" value="ALPHA-(1,3)-FUCOSYLTRANSFERASE C-RELATED"/>
    <property type="match status" value="1"/>
</dbReference>
<reference evidence="16" key="1">
    <citation type="submission" date="2022-11" db="UniProtKB">
        <authorList>
            <consortium name="WormBaseParasite"/>
        </authorList>
    </citation>
    <scope>IDENTIFICATION</scope>
</reference>
<keyword evidence="5 12" id="KW-0808">Transferase</keyword>
<protein>
    <recommendedName>
        <fullName evidence="12">Fucosyltransferase</fullName>
        <ecNumber evidence="12">2.4.1.-</ecNumber>
    </recommendedName>
</protein>
<evidence type="ECO:0000256" key="9">
    <source>
        <dbReference type="ARBA" id="ARBA00023034"/>
    </source>
</evidence>
<evidence type="ECO:0000256" key="11">
    <source>
        <dbReference type="ARBA" id="ARBA00023180"/>
    </source>
</evidence>
<dbReference type="InterPro" id="IPR001503">
    <property type="entry name" value="Glyco_trans_10"/>
</dbReference>
<keyword evidence="4 12" id="KW-0328">Glycosyltransferase</keyword>
<name>A0A915PMA7_9BILA</name>
<sequence>MIENIVGEDPEEVRQRFTSPNITKKDAKIIEVSNDKIEISNDNMGGCKEWNCIIRFHKAKFMQSAEAFLINSIDSGTKRYSSQYYVFFTQESPANHLADDLSFNLSLNFIRNSPVSSPYGYTVKLAKASRPVGSLIDDDVVRNKKIPVAWFVSNCNTPSKREVYVRHLKKYLTVDIFGSCGNLRCKHNAQCEKQLDNVYFFYLAFENSICHDYITEKLWKHGYGHDIIPIIMKRSIVERYAPPYSFIAIDDFVNIRDFANYLQYLMGNKSAYKEYFEWRRNYKVLFLDGSNHDELERPWGFCQLCRLLWMNPRPKYAIENFTDFWQNSCEPTGKLVNKILEMEQKLNSI</sequence>
<evidence type="ECO:0000256" key="7">
    <source>
        <dbReference type="ARBA" id="ARBA00022968"/>
    </source>
</evidence>
<dbReference type="GO" id="GO:0032580">
    <property type="term" value="C:Golgi cisterna membrane"/>
    <property type="evidence" value="ECO:0007669"/>
    <property type="project" value="UniProtKB-SubCell"/>
</dbReference>
<accession>A0A915PMA7</accession>
<evidence type="ECO:0000313" key="15">
    <source>
        <dbReference type="Proteomes" id="UP000887581"/>
    </source>
</evidence>
<dbReference type="GO" id="GO:0008417">
    <property type="term" value="F:fucosyltransferase activity"/>
    <property type="evidence" value="ECO:0007669"/>
    <property type="project" value="InterPro"/>
</dbReference>
<keyword evidence="15" id="KW-1185">Reference proteome</keyword>
<dbReference type="SUPFAM" id="SSF53756">
    <property type="entry name" value="UDP-Glycosyltransferase/glycogen phosphorylase"/>
    <property type="match status" value="1"/>
</dbReference>
<comment type="subcellular location">
    <subcellularLocation>
        <location evidence="1 12">Golgi apparatus</location>
        <location evidence="1 12">Golgi stack membrane</location>
        <topology evidence="1 12">Single-pass type II membrane protein</topology>
    </subcellularLocation>
</comment>
<keyword evidence="10" id="KW-0472">Membrane</keyword>
<evidence type="ECO:0000256" key="8">
    <source>
        <dbReference type="ARBA" id="ARBA00022989"/>
    </source>
</evidence>
<dbReference type="InterPro" id="IPR055270">
    <property type="entry name" value="Glyco_tran_10_C"/>
</dbReference>
<evidence type="ECO:0000259" key="14">
    <source>
        <dbReference type="Pfam" id="PF17039"/>
    </source>
</evidence>
<dbReference type="InterPro" id="IPR038577">
    <property type="entry name" value="GT10-like_C_sf"/>
</dbReference>
<organism evidence="15 16">
    <name type="scientific">Setaria digitata</name>
    <dbReference type="NCBI Taxonomy" id="48799"/>
    <lineage>
        <taxon>Eukaryota</taxon>
        <taxon>Metazoa</taxon>
        <taxon>Ecdysozoa</taxon>
        <taxon>Nematoda</taxon>
        <taxon>Chromadorea</taxon>
        <taxon>Rhabditida</taxon>
        <taxon>Spirurina</taxon>
        <taxon>Spiruromorpha</taxon>
        <taxon>Filarioidea</taxon>
        <taxon>Setariidae</taxon>
        <taxon>Setaria</taxon>
    </lineage>
</organism>
<dbReference type="AlphaFoldDB" id="A0A915PMA7"/>
<keyword evidence="11" id="KW-0325">Glycoprotein</keyword>
<dbReference type="Pfam" id="PF00852">
    <property type="entry name" value="Glyco_transf_10"/>
    <property type="match status" value="1"/>
</dbReference>
<evidence type="ECO:0000256" key="12">
    <source>
        <dbReference type="RuleBase" id="RU003832"/>
    </source>
</evidence>
<evidence type="ECO:0000313" key="16">
    <source>
        <dbReference type="WBParaSite" id="sdigi.contig150.g5269.t1"/>
    </source>
</evidence>
<evidence type="ECO:0000256" key="2">
    <source>
        <dbReference type="ARBA" id="ARBA00004922"/>
    </source>
</evidence>
<evidence type="ECO:0000256" key="6">
    <source>
        <dbReference type="ARBA" id="ARBA00022692"/>
    </source>
</evidence>
<dbReference type="Pfam" id="PF17039">
    <property type="entry name" value="Glyco_tran_10_N"/>
    <property type="match status" value="1"/>
</dbReference>
<evidence type="ECO:0000259" key="13">
    <source>
        <dbReference type="Pfam" id="PF00852"/>
    </source>
</evidence>
<comment type="similarity">
    <text evidence="3 12">Belongs to the glycosyltransferase 10 family.</text>
</comment>
<dbReference type="Gene3D" id="3.40.50.11660">
    <property type="entry name" value="Glycosyl transferase family 10, C-terminal domain"/>
    <property type="match status" value="1"/>
</dbReference>
<dbReference type="EC" id="2.4.1.-" evidence="12"/>
<comment type="pathway">
    <text evidence="2">Protein modification; protein glycosylation.</text>
</comment>